<dbReference type="OrthoDB" id="3676637at2"/>
<evidence type="ECO:0000259" key="7">
    <source>
        <dbReference type="SMART" id="SM00822"/>
    </source>
</evidence>
<evidence type="ECO:0000256" key="3">
    <source>
        <dbReference type="ARBA" id="ARBA00022512"/>
    </source>
</evidence>
<dbReference type="InterPro" id="IPR020904">
    <property type="entry name" value="Sc_DH/Rdtase_CS"/>
</dbReference>
<evidence type="ECO:0000256" key="4">
    <source>
        <dbReference type="ARBA" id="ARBA00023002"/>
    </source>
</evidence>
<protein>
    <recommendedName>
        <fullName evidence="5">3-oxoacyl-[acyl-carrier-protein] reductase MabA</fullName>
    </recommendedName>
</protein>
<accession>A0A1X1R3V6</accession>
<evidence type="ECO:0000256" key="2">
    <source>
        <dbReference type="ARBA" id="ARBA00006484"/>
    </source>
</evidence>
<dbReference type="FunFam" id="3.40.50.720:FF:000084">
    <property type="entry name" value="Short-chain dehydrogenase reductase"/>
    <property type="match status" value="1"/>
</dbReference>
<dbReference type="SUPFAM" id="SSF51735">
    <property type="entry name" value="NAD(P)-binding Rossmann-fold domains"/>
    <property type="match status" value="1"/>
</dbReference>
<dbReference type="InterPro" id="IPR057326">
    <property type="entry name" value="KR_dom"/>
</dbReference>
<keyword evidence="4" id="KW-0560">Oxidoreductase</keyword>
<keyword evidence="3" id="KW-0134">Cell wall</keyword>
<dbReference type="InterPro" id="IPR050259">
    <property type="entry name" value="SDR"/>
</dbReference>
<evidence type="ECO:0000313" key="8">
    <source>
        <dbReference type="EMBL" id="ORU98937.1"/>
    </source>
</evidence>
<dbReference type="InterPro" id="IPR036291">
    <property type="entry name" value="NAD(P)-bd_dom_sf"/>
</dbReference>
<keyword evidence="3" id="KW-0964">Secreted</keyword>
<proteinExistence type="inferred from homology"/>
<dbReference type="STRING" id="1793.AWC04_17545"/>
<organism evidence="8 9">
    <name type="scientific">Mycolicibacterium fallax</name>
    <name type="common">Mycobacterium fallax</name>
    <dbReference type="NCBI Taxonomy" id="1793"/>
    <lineage>
        <taxon>Bacteria</taxon>
        <taxon>Bacillati</taxon>
        <taxon>Actinomycetota</taxon>
        <taxon>Actinomycetes</taxon>
        <taxon>Mycobacteriales</taxon>
        <taxon>Mycobacteriaceae</taxon>
        <taxon>Mycolicibacterium</taxon>
    </lineage>
</organism>
<evidence type="ECO:0000256" key="5">
    <source>
        <dbReference type="ARBA" id="ARBA00040781"/>
    </source>
</evidence>
<dbReference type="Pfam" id="PF13561">
    <property type="entry name" value="adh_short_C2"/>
    <property type="match status" value="1"/>
</dbReference>
<comment type="catalytic activity">
    <reaction evidence="6">
        <text>a (3R)-hydroxyacyl-[ACP] + NADP(+) = a 3-oxoacyl-[ACP] + NADPH + H(+)</text>
        <dbReference type="Rhea" id="RHEA:17397"/>
        <dbReference type="Rhea" id="RHEA-COMP:9916"/>
        <dbReference type="Rhea" id="RHEA-COMP:9945"/>
        <dbReference type="ChEBI" id="CHEBI:15378"/>
        <dbReference type="ChEBI" id="CHEBI:57783"/>
        <dbReference type="ChEBI" id="CHEBI:58349"/>
        <dbReference type="ChEBI" id="CHEBI:78776"/>
        <dbReference type="ChEBI" id="CHEBI:78827"/>
        <dbReference type="EC" id="1.1.1.100"/>
    </reaction>
    <physiologicalReaction direction="right-to-left" evidence="6">
        <dbReference type="Rhea" id="RHEA:17399"/>
    </physiologicalReaction>
</comment>
<dbReference type="InterPro" id="IPR002347">
    <property type="entry name" value="SDR_fam"/>
</dbReference>
<comment type="similarity">
    <text evidence="2">Belongs to the short-chain dehydrogenases/reductases (SDR) family.</text>
</comment>
<gene>
    <name evidence="8" type="ORF">AWC04_17545</name>
</gene>
<dbReference type="GO" id="GO:0004316">
    <property type="term" value="F:3-oxoacyl-[acyl-carrier-protein] reductase (NADPH) activity"/>
    <property type="evidence" value="ECO:0007669"/>
    <property type="project" value="UniProtKB-EC"/>
</dbReference>
<dbReference type="PROSITE" id="PS00061">
    <property type="entry name" value="ADH_SHORT"/>
    <property type="match status" value="1"/>
</dbReference>
<keyword evidence="9" id="KW-1185">Reference proteome</keyword>
<sequence>MDLGLAGARAVVTGGSKGMGLAIAECLGAEGASVALLARDRAALEAAATRVRAAGAPETLAISADMSDADSIAAAFAQLAGRWDELNVLVHTIGPPAGTFAELTDVDWQTAFDLGTMSAVRSVRAALPSLRAAPWARIVTLSAHSIQRQSPRLVAYTAAKAALSSLTKNLAKSLGPEGILVNSVCPGTIVTASFTENLHATLAAEGFDSADPHDVMRWVERSFGHPCDLGRAGLPEEIASITCYLASRRNGYVTGATVNVDGGSDFI</sequence>
<evidence type="ECO:0000313" key="9">
    <source>
        <dbReference type="Proteomes" id="UP000193484"/>
    </source>
</evidence>
<dbReference type="PRINTS" id="PR00081">
    <property type="entry name" value="GDHRDH"/>
</dbReference>
<evidence type="ECO:0000256" key="6">
    <source>
        <dbReference type="ARBA" id="ARBA00047400"/>
    </source>
</evidence>
<dbReference type="PANTHER" id="PTHR42879:SF6">
    <property type="entry name" value="NADPH-DEPENDENT REDUCTASE BACG"/>
    <property type="match status" value="1"/>
</dbReference>
<comment type="subcellular location">
    <subcellularLocation>
        <location evidence="1">Secreted</location>
        <location evidence="1">Cell wall</location>
    </subcellularLocation>
</comment>
<name>A0A1X1R3V6_MYCFA</name>
<dbReference type="RefSeq" id="WP_085099640.1">
    <property type="nucleotide sequence ID" value="NZ_AP022603.1"/>
</dbReference>
<dbReference type="EMBL" id="LQOJ01000054">
    <property type="protein sequence ID" value="ORU98937.1"/>
    <property type="molecule type" value="Genomic_DNA"/>
</dbReference>
<dbReference type="Proteomes" id="UP000193484">
    <property type="component" value="Unassembled WGS sequence"/>
</dbReference>
<dbReference type="PANTHER" id="PTHR42879">
    <property type="entry name" value="3-OXOACYL-(ACYL-CARRIER-PROTEIN) REDUCTASE"/>
    <property type="match status" value="1"/>
</dbReference>
<dbReference type="AlphaFoldDB" id="A0A1X1R3V6"/>
<dbReference type="GO" id="GO:0032787">
    <property type="term" value="P:monocarboxylic acid metabolic process"/>
    <property type="evidence" value="ECO:0007669"/>
    <property type="project" value="UniProtKB-ARBA"/>
</dbReference>
<dbReference type="SMART" id="SM00822">
    <property type="entry name" value="PKS_KR"/>
    <property type="match status" value="1"/>
</dbReference>
<reference evidence="8 9" key="1">
    <citation type="submission" date="2016-01" db="EMBL/GenBank/DDBJ databases">
        <title>The new phylogeny of the genus Mycobacterium.</title>
        <authorList>
            <person name="Tarcisio F."/>
            <person name="Conor M."/>
            <person name="Antonella G."/>
            <person name="Elisabetta G."/>
            <person name="Giulia F.S."/>
            <person name="Sara T."/>
            <person name="Anna F."/>
            <person name="Clotilde B."/>
            <person name="Roberto B."/>
            <person name="Veronica D.S."/>
            <person name="Fabio R."/>
            <person name="Monica P."/>
            <person name="Olivier J."/>
            <person name="Enrico T."/>
            <person name="Nicola S."/>
        </authorList>
    </citation>
    <scope>NUCLEOTIDE SEQUENCE [LARGE SCALE GENOMIC DNA]</scope>
    <source>
        <strain evidence="8 9">DSM 44179</strain>
    </source>
</reference>
<dbReference type="Gene3D" id="3.40.50.720">
    <property type="entry name" value="NAD(P)-binding Rossmann-like Domain"/>
    <property type="match status" value="1"/>
</dbReference>
<evidence type="ECO:0000256" key="1">
    <source>
        <dbReference type="ARBA" id="ARBA00004191"/>
    </source>
</evidence>
<feature type="domain" description="Ketoreductase" evidence="7">
    <location>
        <begin position="8"/>
        <end position="187"/>
    </location>
</feature>
<comment type="caution">
    <text evidence="8">The sequence shown here is derived from an EMBL/GenBank/DDBJ whole genome shotgun (WGS) entry which is preliminary data.</text>
</comment>